<dbReference type="Gene3D" id="3.30.700.10">
    <property type="entry name" value="Glycoprotein, Type 4 Pilin"/>
    <property type="match status" value="1"/>
</dbReference>
<dbReference type="Gene3D" id="2.160.20.110">
    <property type="match status" value="4"/>
</dbReference>
<protein>
    <recommendedName>
        <fullName evidence="3">Prepilin-type N-terminal cleavage/methylation domain-containing protein</fullName>
    </recommendedName>
</protein>
<dbReference type="EMBL" id="VUNB01000001">
    <property type="protein sequence ID" value="MST68308.1"/>
    <property type="molecule type" value="Genomic_DNA"/>
</dbReference>
<dbReference type="InterPro" id="IPR045584">
    <property type="entry name" value="Pilin-like"/>
</dbReference>
<evidence type="ECO:0000313" key="2">
    <source>
        <dbReference type="EMBL" id="MST68308.1"/>
    </source>
</evidence>
<accession>A0A6A8M6X6</accession>
<proteinExistence type="predicted"/>
<feature type="transmembrane region" description="Helical" evidence="1">
    <location>
        <begin position="21"/>
        <end position="43"/>
    </location>
</feature>
<sequence>MSIFKVRSKLNNRKGFTTAELLTVVAIMSILSAIAVVWIFHYAHELKLMEMDNDAQEIYIAAQNHLTQAKTDGLLSDDSTADDFFGKKMKVKPDDWPEDQKGLARFGSWKDIDDDMYYVVYDPSSSKNDLESDKSILSLMLPYGSVENTIRTSGKYVIEYNRASCKIYGVFYSDRGTLTGKDEITEGRYFNESGLRDEKDKDQRIGYVAGSGEKAILGYYGGPSVSLGISKEKPLEVSVDNGEKLEILVKDPNYNNHNPEENYIYLKVKGITSGNEKNIKINPGDLEKDGKSRVLTTNVNTYQTGVLKNVKIGSVTSEGNYRISLDDVTTRGGHFAELCPNLIPGEDINVTVYGTSSRKLSKVVHNTVTTNSLFEKTDVTDSKGGRITVTASISKIRHIENLDEAVGSLLVEGPNNTFRQNVSLVREDKDKSGSGTEKSKYIVADKAVQTRDINYSQKETGFSAKASKDSSGNFKVYQGGINKSYQSDGEKGLSENSFFGIFNNTLKEYDGGNHEISNVDIHNYNRVTDGDPDTGANTSSNAAMFRIIDSSMKIHNLELKNFDVSSVLNNQSVSGSLTASALAGTVSGGNLSLSDVYVTSDRNKSKIIKADGSGNSCTVRAGGLVANAESGTALSIENCGVDGQNLMVSALGSDGAAGGVLGYSEYGTVIRAADSRSDAFVEASSSNSNGRSENAYAGGFAGFIDEPGRNSEIINCYSGGRTVNGEYGTSLSELSTSLTTEQLAEHFNVMAEGYGSAYAGGFAGVIYNGRGMNVSNCYSTSSASATARTWQAVSGGFVGSASGTGTRIDNSYATGLLNSRGNRWAKGAFAGYLYYGIKGSGNEALRGINKNTGAIDWDGTYGGFNASMKTDSEMEASGDGAAAHPFDSILSGEYSFRSVAEKAHYGDWPIHGSVNKSDRAMVENGNKLMVHIALASSEGDYSDDPVYIFLRVKGLTSGNTAYLMANWNEGGNASEYWLIRETGSKSNKQYIDKYSTNLIYKDLNRGNLSGFNNLRAGADHVYSIVLDDPSSPEGSFTNILGNSKLGDKALIPGENVQIDYGVAYKSNASPDKINWKKITNVNGGSSAYTNSIFGSGTTFSSDMTGSNAVIHNFRNLMNLDSGISGCSKSSGFSAASQDADLSWNEYINDIKSMDGSRSVKIYNADSGKVLSENSNFPGISIDNRNPVSSYEGGGHTISSVTSQGRISGTSASSGLFSGVDMSDWDHGFTVSDLTLSNSKFEDQGQSGKAEADTGALFGTVTGSGQPLSVSNITLKGNTLESDGDANRSAGFLAGSAEGLSSLKIKDVTVSGGKINLEKASYFGGLAGSVKRGNSGKTALDVSGIKIDARGTGTSSLSLKMKNEKSPWGAGGLFGCLSGTGEGSGITNSELSISMTAEKDGDNYGSLGGVSGIIDGSDLKVSGVTVSQSGSNGIILDNKSGDDNSYSESAGTGGIAGIVSDSVLNIQDSAVQSGDELAQIHGPCNTGGLAGYSDNKSSLNMKNCHVSGKNFLTESESKCTGAIAGRISGEASIAGTYASSYVCGDESAGGFAGLLDGNRKQSIMDSYASGHTYRGGYYGSDILKNDNRWDSGKQYVNVQFAESGQKIGGFAGSIENTETVIRHCYSTCSVTGSDYVGGFAGYAESLAGVDYCYSDGPVIVKNSTFSDPHAGDFAGFSKDTMDITRASAKNNYFITNSNPDDSYAKEAGIYNSPVSGTGRPAIPYDRYLGSTYPLKTVLELAQSDGDYLSSLSEDDKGKIPAAHYGDWSR</sequence>
<evidence type="ECO:0008006" key="3">
    <source>
        <dbReference type="Google" id="ProtNLM"/>
    </source>
</evidence>
<keyword evidence="1" id="KW-0472">Membrane</keyword>
<evidence type="ECO:0000256" key="1">
    <source>
        <dbReference type="SAM" id="Phobius"/>
    </source>
</evidence>
<name>A0A6A8M6X6_9FIRM</name>
<comment type="caution">
    <text evidence="2">The sequence shown here is derived from an EMBL/GenBank/DDBJ whole genome shotgun (WGS) entry which is preliminary data.</text>
</comment>
<keyword evidence="1" id="KW-1133">Transmembrane helix</keyword>
<keyword evidence="1" id="KW-0812">Transmembrane</keyword>
<dbReference type="RefSeq" id="WP_154571774.1">
    <property type="nucleotide sequence ID" value="NZ_VUNB01000001.1"/>
</dbReference>
<organism evidence="2">
    <name type="scientific">Baileyella intestinalis</name>
    <dbReference type="NCBI Taxonomy" id="2606709"/>
    <lineage>
        <taxon>Bacteria</taxon>
        <taxon>Bacillati</taxon>
        <taxon>Bacillota</taxon>
        <taxon>Clostridia</taxon>
        <taxon>Peptostreptococcales</taxon>
        <taxon>Anaerovoracaceae</taxon>
        <taxon>Baileyella</taxon>
    </lineage>
</organism>
<gene>
    <name evidence="2" type="ORF">FYJ66_01615</name>
</gene>
<reference evidence="2" key="1">
    <citation type="submission" date="2019-09" db="EMBL/GenBank/DDBJ databases">
        <title>In-depth cultivation of the pig gut microbiome towards novel bacterial diversity and tailored functional studies.</title>
        <authorList>
            <person name="Wylensek D."/>
            <person name="Hitch T.C.A."/>
            <person name="Clavel T."/>
        </authorList>
    </citation>
    <scope>NUCLEOTIDE SEQUENCE</scope>
    <source>
        <strain evidence="2">RF-744-FAT-WT-3</strain>
    </source>
</reference>
<dbReference type="SUPFAM" id="SSF54523">
    <property type="entry name" value="Pili subunits"/>
    <property type="match status" value="1"/>
</dbReference>